<protein>
    <submittedName>
        <fullName evidence="6">LysR family transcriptional regulator</fullName>
    </submittedName>
</protein>
<dbReference type="InterPro" id="IPR050950">
    <property type="entry name" value="HTH-type_LysR_regulators"/>
</dbReference>
<feature type="domain" description="HTH lysR-type" evidence="5">
    <location>
        <begin position="1"/>
        <end position="60"/>
    </location>
</feature>
<dbReference type="InterPro" id="IPR000847">
    <property type="entry name" value="LysR_HTH_N"/>
</dbReference>
<dbReference type="SUPFAM" id="SSF53850">
    <property type="entry name" value="Periplasmic binding protein-like II"/>
    <property type="match status" value="1"/>
</dbReference>
<keyword evidence="3" id="KW-0238">DNA-binding</keyword>
<evidence type="ECO:0000256" key="3">
    <source>
        <dbReference type="ARBA" id="ARBA00023125"/>
    </source>
</evidence>
<keyword evidence="7" id="KW-1185">Reference proteome</keyword>
<dbReference type="Gene3D" id="3.40.190.290">
    <property type="match status" value="1"/>
</dbReference>
<dbReference type="PRINTS" id="PR00039">
    <property type="entry name" value="HTHLYSR"/>
</dbReference>
<dbReference type="InterPro" id="IPR005119">
    <property type="entry name" value="LysR_subst-bd"/>
</dbReference>
<dbReference type="RefSeq" id="WP_211249511.1">
    <property type="nucleotide sequence ID" value="NZ_JBHLZN010000006.1"/>
</dbReference>
<dbReference type="PANTHER" id="PTHR30419">
    <property type="entry name" value="HTH-TYPE TRANSCRIPTIONAL REGULATOR YBHD"/>
    <property type="match status" value="1"/>
</dbReference>
<dbReference type="CDD" id="cd08440">
    <property type="entry name" value="PBP2_LTTR_like_4"/>
    <property type="match status" value="1"/>
</dbReference>
<dbReference type="Proteomes" id="UP001589628">
    <property type="component" value="Unassembled WGS sequence"/>
</dbReference>
<dbReference type="InterPro" id="IPR036388">
    <property type="entry name" value="WH-like_DNA-bd_sf"/>
</dbReference>
<organism evidence="6 7">
    <name type="scientific">Balneatrix alpica</name>
    <dbReference type="NCBI Taxonomy" id="75684"/>
    <lineage>
        <taxon>Bacteria</taxon>
        <taxon>Pseudomonadati</taxon>
        <taxon>Pseudomonadota</taxon>
        <taxon>Gammaproteobacteria</taxon>
        <taxon>Oceanospirillales</taxon>
        <taxon>Balneatrichaceae</taxon>
        <taxon>Balneatrix</taxon>
    </lineage>
</organism>
<dbReference type="PROSITE" id="PS50931">
    <property type="entry name" value="HTH_LYSR"/>
    <property type="match status" value="1"/>
</dbReference>
<accession>A0ABV5ZEM9</accession>
<dbReference type="EMBL" id="JBHLZN010000006">
    <property type="protein sequence ID" value="MFB9887732.1"/>
    <property type="molecule type" value="Genomic_DNA"/>
</dbReference>
<dbReference type="Pfam" id="PF00126">
    <property type="entry name" value="HTH_1"/>
    <property type="match status" value="1"/>
</dbReference>
<evidence type="ECO:0000256" key="4">
    <source>
        <dbReference type="ARBA" id="ARBA00023163"/>
    </source>
</evidence>
<comment type="caution">
    <text evidence="6">The sequence shown here is derived from an EMBL/GenBank/DDBJ whole genome shotgun (WGS) entry which is preliminary data.</text>
</comment>
<keyword evidence="2" id="KW-0805">Transcription regulation</keyword>
<keyword evidence="4" id="KW-0804">Transcription</keyword>
<comment type="similarity">
    <text evidence="1">Belongs to the LysR transcriptional regulatory family.</text>
</comment>
<evidence type="ECO:0000256" key="1">
    <source>
        <dbReference type="ARBA" id="ARBA00009437"/>
    </source>
</evidence>
<sequence length="300" mass="33558">MNVSIKQVRAFVAVASTRSFAEAAELVHLSQPALSIAIKKLEESVGGRLLVRTTRTLALTPEGEQFLPVAKRLLVDWDEALQDLHNQFSRQRGSLNIAAMPSFASYQLPTVLAAYRQAYPQISVRVQDVVAETVVDMVRSGRVELGIAFEVETEQDLMFEPLYQEQFVAVLPPEHPLLQHDSLSWSQLTQAPFLTLQAPSLVRELIVQTVEQLGLELSIEFESHQLMTIIRMVVCGLGLSVVPALCIPLIEQQGGHWRHLRHPKVTRAVGLYRRRRYPLSSAGEAMVQIIDAELKGRILV</sequence>
<evidence type="ECO:0000259" key="5">
    <source>
        <dbReference type="PROSITE" id="PS50931"/>
    </source>
</evidence>
<dbReference type="Pfam" id="PF03466">
    <property type="entry name" value="LysR_substrate"/>
    <property type="match status" value="1"/>
</dbReference>
<dbReference type="SUPFAM" id="SSF46785">
    <property type="entry name" value="Winged helix' DNA-binding domain"/>
    <property type="match status" value="1"/>
</dbReference>
<dbReference type="PANTHER" id="PTHR30419:SF30">
    <property type="entry name" value="LYSR FAMILY TRANSCRIPTIONAL REGULATOR"/>
    <property type="match status" value="1"/>
</dbReference>
<reference evidence="6 7" key="1">
    <citation type="submission" date="2024-09" db="EMBL/GenBank/DDBJ databases">
        <authorList>
            <person name="Sun Q."/>
            <person name="Mori K."/>
        </authorList>
    </citation>
    <scope>NUCLEOTIDE SEQUENCE [LARGE SCALE GENOMIC DNA]</scope>
    <source>
        <strain evidence="6 7">ATCC 51285</strain>
    </source>
</reference>
<evidence type="ECO:0000256" key="2">
    <source>
        <dbReference type="ARBA" id="ARBA00023015"/>
    </source>
</evidence>
<dbReference type="InterPro" id="IPR036390">
    <property type="entry name" value="WH_DNA-bd_sf"/>
</dbReference>
<proteinExistence type="inferred from homology"/>
<name>A0ABV5ZEM9_9GAMM</name>
<evidence type="ECO:0000313" key="6">
    <source>
        <dbReference type="EMBL" id="MFB9887732.1"/>
    </source>
</evidence>
<evidence type="ECO:0000313" key="7">
    <source>
        <dbReference type="Proteomes" id="UP001589628"/>
    </source>
</evidence>
<dbReference type="Gene3D" id="1.10.10.10">
    <property type="entry name" value="Winged helix-like DNA-binding domain superfamily/Winged helix DNA-binding domain"/>
    <property type="match status" value="1"/>
</dbReference>
<gene>
    <name evidence="6" type="ORF">ACFFLH_15050</name>
</gene>